<dbReference type="Proteomes" id="UP000009084">
    <property type="component" value="Unassembled WGS sequence"/>
</dbReference>
<gene>
    <name evidence="2" type="ORF">CPC735_063210</name>
</gene>
<dbReference type="EMBL" id="ACFW01000015">
    <property type="protein sequence ID" value="EER28448.1"/>
    <property type="molecule type" value="Genomic_DNA"/>
</dbReference>
<feature type="compositionally biased region" description="Basic and acidic residues" evidence="1">
    <location>
        <begin position="207"/>
        <end position="218"/>
    </location>
</feature>
<feature type="region of interest" description="Disordered" evidence="1">
    <location>
        <begin position="383"/>
        <end position="433"/>
    </location>
</feature>
<feature type="region of interest" description="Disordered" evidence="1">
    <location>
        <begin position="197"/>
        <end position="243"/>
    </location>
</feature>
<dbReference type="AlphaFoldDB" id="C5P430"/>
<feature type="region of interest" description="Disordered" evidence="1">
    <location>
        <begin position="104"/>
        <end position="151"/>
    </location>
</feature>
<protein>
    <submittedName>
        <fullName evidence="2">Uncharacterized protein</fullName>
    </submittedName>
</protein>
<dbReference type="VEuPathDB" id="FungiDB:CPC735_063210"/>
<organism evidence="2 3">
    <name type="scientific">Coccidioides posadasii (strain C735)</name>
    <name type="common">Valley fever fungus</name>
    <dbReference type="NCBI Taxonomy" id="222929"/>
    <lineage>
        <taxon>Eukaryota</taxon>
        <taxon>Fungi</taxon>
        <taxon>Dikarya</taxon>
        <taxon>Ascomycota</taxon>
        <taxon>Pezizomycotina</taxon>
        <taxon>Eurotiomycetes</taxon>
        <taxon>Eurotiomycetidae</taxon>
        <taxon>Onygenales</taxon>
        <taxon>Onygenaceae</taxon>
        <taxon>Coccidioides</taxon>
    </lineage>
</organism>
<feature type="compositionally biased region" description="Low complexity" evidence="1">
    <location>
        <begin position="219"/>
        <end position="237"/>
    </location>
</feature>
<dbReference type="OrthoDB" id="5421971at2759"/>
<dbReference type="HOGENOM" id="CLU_028829_1_0_1"/>
<evidence type="ECO:0000313" key="3">
    <source>
        <dbReference type="Proteomes" id="UP000009084"/>
    </source>
</evidence>
<evidence type="ECO:0000256" key="1">
    <source>
        <dbReference type="SAM" id="MobiDB-lite"/>
    </source>
</evidence>
<name>C5P430_COCP7</name>
<accession>C5P430</accession>
<reference evidence="2 3" key="1">
    <citation type="journal article" date="2009" name="Genome Res.">
        <title>Comparative genomic analyses of the human fungal pathogens Coccidioides and their relatives.</title>
        <authorList>
            <person name="Sharpton T.J."/>
            <person name="Stajich J.E."/>
            <person name="Rounsley S.D."/>
            <person name="Gardner M.J."/>
            <person name="Wortman J.R."/>
            <person name="Jordar V.S."/>
            <person name="Maiti R."/>
            <person name="Kodira C.D."/>
            <person name="Neafsey D.E."/>
            <person name="Zeng Q."/>
            <person name="Hung C.-Y."/>
            <person name="McMahan C."/>
            <person name="Muszewska A."/>
            <person name="Grynberg M."/>
            <person name="Mandel M.A."/>
            <person name="Kellner E.M."/>
            <person name="Barker B.M."/>
            <person name="Galgiani J.N."/>
            <person name="Orbach M.J."/>
            <person name="Kirkland T.N."/>
            <person name="Cole G.T."/>
            <person name="Henn M.R."/>
            <person name="Birren B.W."/>
            <person name="Taylor J.W."/>
        </authorList>
    </citation>
    <scope>NUCLEOTIDE SEQUENCE [LARGE SCALE GENOMIC DNA]</scope>
    <source>
        <strain evidence="3">C735</strain>
    </source>
</reference>
<proteinExistence type="predicted"/>
<feature type="region of interest" description="Disordered" evidence="1">
    <location>
        <begin position="262"/>
        <end position="347"/>
    </location>
</feature>
<feature type="compositionally biased region" description="Polar residues" evidence="1">
    <location>
        <begin position="391"/>
        <end position="404"/>
    </location>
</feature>
<evidence type="ECO:0000313" key="2">
    <source>
        <dbReference type="EMBL" id="EER28448.1"/>
    </source>
</evidence>
<feature type="compositionally biased region" description="Basic residues" evidence="1">
    <location>
        <begin position="289"/>
        <end position="300"/>
    </location>
</feature>
<feature type="compositionally biased region" description="Low complexity" evidence="1">
    <location>
        <begin position="301"/>
        <end position="314"/>
    </location>
</feature>
<comment type="caution">
    <text evidence="2">The sequence shown here is derived from an EMBL/GenBank/DDBJ whole genome shotgun (WGS) entry which is preliminary data.</text>
</comment>
<sequence>MHPRDPRIRQTINQISQNIESANETAQEEIYAFSHNYLAPCFASIRDCIGTCTASCFPRRDDVLRRRKRGASRGRAELNFDFYDDWDYDEDVMGDQPLGWGNDELDRLLAGSSGSRDQPRRNRRMSYGARGGRRKNSILQPDERQDPTVIPSSSFLGFLQRFPWRIGARGIRYRPSAADMQENPGGLKRNTLENEPLLEGSEESDENAQKADRGDAATRQRSSTQSSQGTSTSLSSRGDLILGDEEEDAVPLSDEFAMALERRPTNLGDESAWPRRSVSGTSTSGGSRHTGKGKGRRGTRRNTTASKKSSKASSGVNTIDQAALPVPSIADLQREEEQVQMEEEMEIERKRQAAQRLARRRGLSVNGGKLEVVNIIHIAHGETPAQDKLLPSSQEFSVPDSTPLSIPDAIPGDGPDDTSIASPPSKPQPTDIE</sequence>
<feature type="compositionally biased region" description="Low complexity" evidence="1">
    <location>
        <begin position="275"/>
        <end position="287"/>
    </location>
</feature>